<sequence length="100" mass="9878">MGWAQDGPAGGEVSYGRSAMPGTRCADGAGDGVLSRGPAAPVQGRVPRSARAGGAVRRGGAMWGEVPEGSGMCAVAPWPEGHGTVFVVDAGTGSATVRVR</sequence>
<proteinExistence type="predicted"/>
<feature type="region of interest" description="Disordered" evidence="1">
    <location>
        <begin position="1"/>
        <end position="57"/>
    </location>
</feature>
<evidence type="ECO:0000313" key="2">
    <source>
        <dbReference type="EMBL" id="OKH95879.1"/>
    </source>
</evidence>
<evidence type="ECO:0000256" key="1">
    <source>
        <dbReference type="SAM" id="MobiDB-lite"/>
    </source>
</evidence>
<organism evidence="2 3">
    <name type="scientific">Streptomyces uncialis</name>
    <dbReference type="NCBI Taxonomy" id="1048205"/>
    <lineage>
        <taxon>Bacteria</taxon>
        <taxon>Bacillati</taxon>
        <taxon>Actinomycetota</taxon>
        <taxon>Actinomycetes</taxon>
        <taxon>Kitasatosporales</taxon>
        <taxon>Streptomycetaceae</taxon>
        <taxon>Streptomyces</taxon>
    </lineage>
</organism>
<name>A0A1Q4VDK3_9ACTN</name>
<comment type="caution">
    <text evidence="2">The sequence shown here is derived from an EMBL/GenBank/DDBJ whole genome shotgun (WGS) entry which is preliminary data.</text>
</comment>
<dbReference type="Proteomes" id="UP000186455">
    <property type="component" value="Unassembled WGS sequence"/>
</dbReference>
<protein>
    <submittedName>
        <fullName evidence="2">Uncharacterized protein</fullName>
    </submittedName>
</protein>
<reference evidence="2 3" key="1">
    <citation type="submission" date="2015-06" db="EMBL/GenBank/DDBJ databases">
        <title>Cloning and characterization of the uncialamcin biosynthetic gene cluster.</title>
        <authorList>
            <person name="Yan X."/>
            <person name="Huang T."/>
            <person name="Ge H."/>
            <person name="Shen B."/>
        </authorList>
    </citation>
    <scope>NUCLEOTIDE SEQUENCE [LARGE SCALE GENOMIC DNA]</scope>
    <source>
        <strain evidence="2 3">DCA2648</strain>
    </source>
</reference>
<dbReference type="EMBL" id="LFBV01000001">
    <property type="protein sequence ID" value="OKH95879.1"/>
    <property type="molecule type" value="Genomic_DNA"/>
</dbReference>
<feature type="compositionally biased region" description="Low complexity" evidence="1">
    <location>
        <begin position="44"/>
        <end position="57"/>
    </location>
</feature>
<dbReference type="AlphaFoldDB" id="A0A1Q4VDK3"/>
<keyword evidence="3" id="KW-1185">Reference proteome</keyword>
<evidence type="ECO:0000313" key="3">
    <source>
        <dbReference type="Proteomes" id="UP000186455"/>
    </source>
</evidence>
<accession>A0A1Q4VDK3</accession>
<gene>
    <name evidence="2" type="ORF">AB852_03865</name>
</gene>